<gene>
    <name evidence="5 9" type="primary">mutL</name>
    <name evidence="9" type="ORF">BA177_10870</name>
</gene>
<keyword evidence="10" id="KW-1185">Reference proteome</keyword>
<dbReference type="PANTHER" id="PTHR10073">
    <property type="entry name" value="DNA MISMATCH REPAIR PROTEIN MLH, PMS, MUTL"/>
    <property type="match status" value="1"/>
</dbReference>
<dbReference type="Gene3D" id="3.30.565.10">
    <property type="entry name" value="Histidine kinase-like ATPase, C-terminal domain"/>
    <property type="match status" value="1"/>
</dbReference>
<dbReference type="InterPro" id="IPR042121">
    <property type="entry name" value="MutL_C_regsub"/>
</dbReference>
<protein>
    <recommendedName>
        <fullName evidence="2 5">DNA mismatch repair protein MutL</fullName>
    </recommendedName>
</protein>
<sequence length="597" mass="65139">MPIRQLPGHLINQIAAGEVVERPASVAKELVENSLDAGAQSIVIDIMAGGSKLLRVRDDGCGIPQDELALALSRHATSKITSLEDLEAVASLGFRGEALPSIGSVARLTLTSRTADAETAWSVSADNGRLSEPKPAAHPLGTTIEVEDLFYNTPARRKFLRTERTEFAHIDKWIRRLALARPDVAFTVSHNRRTVLSLPAAHSEEDELQRIGKIVGDSFASQAVFLSREADGIAIRGWLGLPTFNRSQPDLQHWFINGRSIGDKTLSHAARHAYRDVLFHGRYPAYVLYLSMDPASIDANAHPAKHEVRFRDGRRVHGIVSQSLEQVLAGTRPGGHEQSPARVAAPAVSGFQQQPMRLASTHGSQAVAEALSAYRQMTVPTTAETSEQPAGASHAPPQTREDDTPPMGYALAQLAGIYILAENKNGLIVVDMHAAHERILYEKLKKDFDQRSLVRQPLLVPTTVAVSEREATLAEDNADVFARLGLVVDRAGPQSLVIREMPALLRQADAETLVRDVISDIADAGSSNRAADIGDEILATMACHHSVRANRVLTIAEMNALLREMEMTDRADQCNHGRPTWTAMSLAELDRLFLRGQ</sequence>
<dbReference type="RefSeq" id="WP_068616177.1">
    <property type="nucleotide sequence ID" value="NZ_CP016268.1"/>
</dbReference>
<dbReference type="InterPro" id="IPR042120">
    <property type="entry name" value="MutL_C_dimsub"/>
</dbReference>
<dbReference type="Gene3D" id="3.30.1370.100">
    <property type="entry name" value="MutL, C-terminal domain, regulatory subdomain"/>
    <property type="match status" value="1"/>
</dbReference>
<dbReference type="FunFam" id="3.30.565.10:FF:000003">
    <property type="entry name" value="DNA mismatch repair endonuclease MutL"/>
    <property type="match status" value="1"/>
</dbReference>
<dbReference type="OrthoDB" id="9763467at2"/>
<dbReference type="CDD" id="cd16926">
    <property type="entry name" value="HATPase_MutL-MLH-PMS-like"/>
    <property type="match status" value="1"/>
</dbReference>
<name>A0A193LGZ9_9GAMM</name>
<dbReference type="HAMAP" id="MF_00149">
    <property type="entry name" value="DNA_mis_repair"/>
    <property type="match status" value="1"/>
</dbReference>
<dbReference type="InterPro" id="IPR014790">
    <property type="entry name" value="MutL_C"/>
</dbReference>
<dbReference type="GO" id="GO:0140664">
    <property type="term" value="F:ATP-dependent DNA damage sensor activity"/>
    <property type="evidence" value="ECO:0007669"/>
    <property type="project" value="InterPro"/>
</dbReference>
<dbReference type="InterPro" id="IPR013507">
    <property type="entry name" value="DNA_mismatch_S5_2-like"/>
</dbReference>
<dbReference type="GO" id="GO:0030983">
    <property type="term" value="F:mismatched DNA binding"/>
    <property type="evidence" value="ECO:0007669"/>
    <property type="project" value="InterPro"/>
</dbReference>
<dbReference type="InterPro" id="IPR038973">
    <property type="entry name" value="MutL/Mlh/Pms-like"/>
</dbReference>
<dbReference type="SUPFAM" id="SSF54211">
    <property type="entry name" value="Ribosomal protein S5 domain 2-like"/>
    <property type="match status" value="1"/>
</dbReference>
<comment type="function">
    <text evidence="5">This protein is involved in the repair of mismatches in DNA. It is required for dam-dependent methyl-directed DNA mismatch repair. May act as a 'molecular matchmaker', a protein that promotes the formation of a stable complex between two or more DNA-binding proteins in an ATP-dependent manner without itself being part of a final effector complex.</text>
</comment>
<dbReference type="Gene3D" id="3.30.230.10">
    <property type="match status" value="1"/>
</dbReference>
<organism evidence="9 10">
    <name type="scientific">Woeseia oceani</name>
    <dbReference type="NCBI Taxonomy" id="1548547"/>
    <lineage>
        <taxon>Bacteria</taxon>
        <taxon>Pseudomonadati</taxon>
        <taxon>Pseudomonadota</taxon>
        <taxon>Gammaproteobacteria</taxon>
        <taxon>Woeseiales</taxon>
        <taxon>Woeseiaceae</taxon>
        <taxon>Woeseia</taxon>
    </lineage>
</organism>
<dbReference type="InterPro" id="IPR002099">
    <property type="entry name" value="MutL/Mlh/PMS"/>
</dbReference>
<feature type="domain" description="DNA mismatch repair protein S5" evidence="8">
    <location>
        <begin position="211"/>
        <end position="329"/>
    </location>
</feature>
<evidence type="ECO:0000313" key="9">
    <source>
        <dbReference type="EMBL" id="ANO51639.1"/>
    </source>
</evidence>
<evidence type="ECO:0000256" key="6">
    <source>
        <dbReference type="SAM" id="MobiDB-lite"/>
    </source>
</evidence>
<evidence type="ECO:0000256" key="3">
    <source>
        <dbReference type="ARBA" id="ARBA00022763"/>
    </source>
</evidence>
<evidence type="ECO:0000256" key="5">
    <source>
        <dbReference type="HAMAP-Rule" id="MF_00149"/>
    </source>
</evidence>
<dbReference type="InterPro" id="IPR014762">
    <property type="entry name" value="DNA_mismatch_repair_CS"/>
</dbReference>
<feature type="region of interest" description="Disordered" evidence="6">
    <location>
        <begin position="379"/>
        <end position="405"/>
    </location>
</feature>
<feature type="domain" description="MutL C-terminal dimerisation" evidence="7">
    <location>
        <begin position="410"/>
        <end position="553"/>
    </location>
</feature>
<dbReference type="InterPro" id="IPR020568">
    <property type="entry name" value="Ribosomal_Su5_D2-typ_SF"/>
</dbReference>
<dbReference type="GO" id="GO:0016887">
    <property type="term" value="F:ATP hydrolysis activity"/>
    <property type="evidence" value="ECO:0007669"/>
    <property type="project" value="InterPro"/>
</dbReference>
<accession>A0A193LGZ9</accession>
<evidence type="ECO:0000313" key="10">
    <source>
        <dbReference type="Proteomes" id="UP000092695"/>
    </source>
</evidence>
<evidence type="ECO:0000256" key="1">
    <source>
        <dbReference type="ARBA" id="ARBA00006082"/>
    </source>
</evidence>
<dbReference type="EMBL" id="CP016268">
    <property type="protein sequence ID" value="ANO51639.1"/>
    <property type="molecule type" value="Genomic_DNA"/>
</dbReference>
<evidence type="ECO:0000259" key="8">
    <source>
        <dbReference type="SMART" id="SM01340"/>
    </source>
</evidence>
<dbReference type="Pfam" id="PF01119">
    <property type="entry name" value="DNA_mis_repair"/>
    <property type="match status" value="1"/>
</dbReference>
<dbReference type="InterPro" id="IPR014721">
    <property type="entry name" value="Ribsml_uS5_D2-typ_fold_subgr"/>
</dbReference>
<evidence type="ECO:0000259" key="7">
    <source>
        <dbReference type="SMART" id="SM00853"/>
    </source>
</evidence>
<dbReference type="KEGG" id="woc:BA177_10870"/>
<proteinExistence type="inferred from homology"/>
<dbReference type="Proteomes" id="UP000092695">
    <property type="component" value="Chromosome"/>
</dbReference>
<dbReference type="PROSITE" id="PS00058">
    <property type="entry name" value="DNA_MISMATCH_REPAIR_1"/>
    <property type="match status" value="1"/>
</dbReference>
<dbReference type="GO" id="GO:0032300">
    <property type="term" value="C:mismatch repair complex"/>
    <property type="evidence" value="ECO:0007669"/>
    <property type="project" value="InterPro"/>
</dbReference>
<dbReference type="Pfam" id="PF08676">
    <property type="entry name" value="MutL_C"/>
    <property type="match status" value="1"/>
</dbReference>
<dbReference type="SUPFAM" id="SSF55874">
    <property type="entry name" value="ATPase domain of HSP90 chaperone/DNA topoisomerase II/histidine kinase"/>
    <property type="match status" value="1"/>
</dbReference>
<dbReference type="SMART" id="SM00853">
    <property type="entry name" value="MutL_C"/>
    <property type="match status" value="1"/>
</dbReference>
<dbReference type="STRING" id="1548547.BA177_10870"/>
<dbReference type="InterPro" id="IPR020667">
    <property type="entry name" value="DNA_mismatch_repair_MutL"/>
</dbReference>
<dbReference type="GO" id="GO:0006298">
    <property type="term" value="P:mismatch repair"/>
    <property type="evidence" value="ECO:0007669"/>
    <property type="project" value="UniProtKB-UniRule"/>
</dbReference>
<keyword evidence="4 5" id="KW-0234">DNA repair</keyword>
<dbReference type="Gene3D" id="3.30.1540.20">
    <property type="entry name" value="MutL, C-terminal domain, dimerisation subdomain"/>
    <property type="match status" value="1"/>
</dbReference>
<dbReference type="AlphaFoldDB" id="A0A193LGZ9"/>
<dbReference type="CDD" id="cd03482">
    <property type="entry name" value="MutL_Trans_MutL"/>
    <property type="match status" value="1"/>
</dbReference>
<dbReference type="SUPFAM" id="SSF118116">
    <property type="entry name" value="DNA mismatch repair protein MutL"/>
    <property type="match status" value="1"/>
</dbReference>
<comment type="similarity">
    <text evidence="1 5">Belongs to the DNA mismatch repair MutL/HexB family.</text>
</comment>
<dbReference type="Pfam" id="PF13589">
    <property type="entry name" value="HATPase_c_3"/>
    <property type="match status" value="1"/>
</dbReference>
<dbReference type="InterPro" id="IPR037198">
    <property type="entry name" value="MutL_C_sf"/>
</dbReference>
<reference evidence="9 10" key="1">
    <citation type="submission" date="2016-06" db="EMBL/GenBank/DDBJ databases">
        <title>Complete genome sequence of a deep-branching marine Gamma Proteobacterium Woeseia oceani type strain XK5.</title>
        <authorList>
            <person name="Mu D."/>
            <person name="Du Z."/>
        </authorList>
    </citation>
    <scope>NUCLEOTIDE SEQUENCE [LARGE SCALE GENOMIC DNA]</scope>
    <source>
        <strain evidence="9 10">XK5</strain>
    </source>
</reference>
<evidence type="ECO:0000256" key="4">
    <source>
        <dbReference type="ARBA" id="ARBA00023204"/>
    </source>
</evidence>
<feature type="compositionally biased region" description="Polar residues" evidence="6">
    <location>
        <begin position="379"/>
        <end position="388"/>
    </location>
</feature>
<dbReference type="PANTHER" id="PTHR10073:SF12">
    <property type="entry name" value="DNA MISMATCH REPAIR PROTEIN MLH1"/>
    <property type="match status" value="1"/>
</dbReference>
<evidence type="ECO:0000256" key="2">
    <source>
        <dbReference type="ARBA" id="ARBA00021975"/>
    </source>
</evidence>
<dbReference type="NCBIfam" id="TIGR00585">
    <property type="entry name" value="mutl"/>
    <property type="match status" value="1"/>
</dbReference>
<dbReference type="InterPro" id="IPR036890">
    <property type="entry name" value="HATPase_C_sf"/>
</dbReference>
<dbReference type="SMART" id="SM01340">
    <property type="entry name" value="DNA_mis_repair"/>
    <property type="match status" value="1"/>
</dbReference>
<dbReference type="GO" id="GO:0005524">
    <property type="term" value="F:ATP binding"/>
    <property type="evidence" value="ECO:0007669"/>
    <property type="project" value="InterPro"/>
</dbReference>
<keyword evidence="3 5" id="KW-0227">DNA damage</keyword>